<evidence type="ECO:0000313" key="1">
    <source>
        <dbReference type="EMBL" id="KAI3682433.1"/>
    </source>
</evidence>
<keyword evidence="2" id="KW-1185">Reference proteome</keyword>
<organism evidence="1 2">
    <name type="scientific">Smallanthus sonchifolius</name>
    <dbReference type="NCBI Taxonomy" id="185202"/>
    <lineage>
        <taxon>Eukaryota</taxon>
        <taxon>Viridiplantae</taxon>
        <taxon>Streptophyta</taxon>
        <taxon>Embryophyta</taxon>
        <taxon>Tracheophyta</taxon>
        <taxon>Spermatophyta</taxon>
        <taxon>Magnoliopsida</taxon>
        <taxon>eudicotyledons</taxon>
        <taxon>Gunneridae</taxon>
        <taxon>Pentapetalae</taxon>
        <taxon>asterids</taxon>
        <taxon>campanulids</taxon>
        <taxon>Asterales</taxon>
        <taxon>Asteraceae</taxon>
        <taxon>Asteroideae</taxon>
        <taxon>Heliantheae alliance</taxon>
        <taxon>Millerieae</taxon>
        <taxon>Smallanthus</taxon>
    </lineage>
</organism>
<gene>
    <name evidence="1" type="ORF">L1987_82410</name>
</gene>
<accession>A0ACB8YAN3</accession>
<comment type="caution">
    <text evidence="1">The sequence shown here is derived from an EMBL/GenBank/DDBJ whole genome shotgun (WGS) entry which is preliminary data.</text>
</comment>
<sequence>MVLLKVSPWKGVIRFGKRGKLNHRYVGPFKIMKRIGPVAYQLELPEGLSGVHNVFHVSNLKKCLAGESLAVPLEELHVDEQLRFIEEPVEIMDREVKTLKHSKTPIVRVRWNSKRGPEFTWEREDQMMRKYPNLFKHSTSKPQVTIVGDQALYRRRQFQAYTINSILNQGGVPNVQPLGFANFVCIIACNSTTVDTTWIIDTGTSNHMCFDFNLLSDVHLFNSPVYVLIPNGHVLTVTQVGTVHLTKTFSISNVFFVPQFTHNLLSVPKLCRDTKGLVQFSETTCFLQAPSLSSPLVLGDLLNGLYLLNPNKLFSVTVDSFSHFNFVVSLKLWHTRLGHLPLYILKQLNVFNGAHDCSIDDCFVCPKTRQHKLPFASSSISSSQMFDLIHIDTWGPYRSTTFDGYKYFLTIVDDFTRTTWTHLLTTKGNAFTILQGFIEMVETQFSTKVKRVRSYNAFELGSGVHHAEYFKQKGIIHQTTCPGVPQQNGVVECKHKHLLETARALMFQSKLPITFWGECVLTATHLINIFPTRVLKGKSPSEMLFVLVSRDVTFLEHIFPSLHSPYPSYLFPSLNDLFEETDPADVPSSSLVAPEVDSTPPPVSLIPPTPPPEPRRSTRSSVPPSNDYVCNSASSVDSSCFHTLSSACQASHFVNLTDLSPDSQQLLEEAMTKEFNALERNQTWEVMHLPKDKKAIKCKWVYKVKYNVDGTVERCKARLVVRGDTQKAGIDFNETFSPIVKMTTIRSLIAVATKLQWGLYQLDVNNAFLHGDLDEDIYMLPPPRMSLSSPDHVLKFKKSLYGLKQASRQWYGKLSDALKTKGYMRSPNDYSLFSKTMGDFVVHVAVYVDNILLTGNNDQEISALKAFLHSTFQIKDLGTLNYFLGIEVLKSPSGLIMTQRKFAKDLLTEFSTDDVSSVSSPLPLHLQLKLNECYVLDDPFAYRRLVGKLNYLTHTRPDLAFAVQFLSQFMSDPRVPHWDAAWHTLRYVKGTCSQGLLFNNAPDMSLSAYYDSDWAACPNTRRSAEYRSLRRVTQELVWLTRLFVKFRLDNLTPVPLKCDSQAAIHIAKNPVFH</sequence>
<name>A0ACB8YAN3_9ASTR</name>
<evidence type="ECO:0000313" key="2">
    <source>
        <dbReference type="Proteomes" id="UP001056120"/>
    </source>
</evidence>
<dbReference type="EMBL" id="CM042045">
    <property type="protein sequence ID" value="KAI3682433.1"/>
    <property type="molecule type" value="Genomic_DNA"/>
</dbReference>
<protein>
    <submittedName>
        <fullName evidence="1">Uncharacterized protein</fullName>
    </submittedName>
</protein>
<reference evidence="1 2" key="2">
    <citation type="journal article" date="2022" name="Mol. Ecol. Resour.">
        <title>The genomes of chicory, endive, great burdock and yacon provide insights into Asteraceae paleo-polyploidization history and plant inulin production.</title>
        <authorList>
            <person name="Fan W."/>
            <person name="Wang S."/>
            <person name="Wang H."/>
            <person name="Wang A."/>
            <person name="Jiang F."/>
            <person name="Liu H."/>
            <person name="Zhao H."/>
            <person name="Xu D."/>
            <person name="Zhang Y."/>
        </authorList>
    </citation>
    <scope>NUCLEOTIDE SEQUENCE [LARGE SCALE GENOMIC DNA]</scope>
    <source>
        <strain evidence="2">cv. Yunnan</strain>
        <tissue evidence="1">Leaves</tissue>
    </source>
</reference>
<proteinExistence type="predicted"/>
<reference evidence="2" key="1">
    <citation type="journal article" date="2022" name="Mol. Ecol. Resour.">
        <title>The genomes of chicory, endive, great burdock and yacon provide insights into Asteraceae palaeo-polyploidization history and plant inulin production.</title>
        <authorList>
            <person name="Fan W."/>
            <person name="Wang S."/>
            <person name="Wang H."/>
            <person name="Wang A."/>
            <person name="Jiang F."/>
            <person name="Liu H."/>
            <person name="Zhao H."/>
            <person name="Xu D."/>
            <person name="Zhang Y."/>
        </authorList>
    </citation>
    <scope>NUCLEOTIDE SEQUENCE [LARGE SCALE GENOMIC DNA]</scope>
    <source>
        <strain evidence="2">cv. Yunnan</strain>
    </source>
</reference>
<dbReference type="Proteomes" id="UP001056120">
    <property type="component" value="Linkage Group LG28"/>
</dbReference>